<dbReference type="PANTHER" id="PTHR24567">
    <property type="entry name" value="CRP FAMILY TRANSCRIPTIONAL REGULATORY PROTEIN"/>
    <property type="match status" value="1"/>
</dbReference>
<evidence type="ECO:0000259" key="5">
    <source>
        <dbReference type="PROSITE" id="PS51063"/>
    </source>
</evidence>
<evidence type="ECO:0000256" key="3">
    <source>
        <dbReference type="ARBA" id="ARBA00023163"/>
    </source>
</evidence>
<evidence type="ECO:0000256" key="2">
    <source>
        <dbReference type="ARBA" id="ARBA00023125"/>
    </source>
</evidence>
<evidence type="ECO:0000256" key="1">
    <source>
        <dbReference type="ARBA" id="ARBA00023015"/>
    </source>
</evidence>
<name>A0A7V6A1S7_9BACT</name>
<dbReference type="PROSITE" id="PS51063">
    <property type="entry name" value="HTH_CRP_2"/>
    <property type="match status" value="1"/>
</dbReference>
<keyword evidence="1" id="KW-0805">Transcription regulation</keyword>
<dbReference type="GO" id="GO:0003700">
    <property type="term" value="F:DNA-binding transcription factor activity"/>
    <property type="evidence" value="ECO:0007669"/>
    <property type="project" value="TreeGrafter"/>
</dbReference>
<dbReference type="Pfam" id="PF13545">
    <property type="entry name" value="HTH_Crp_2"/>
    <property type="match status" value="1"/>
</dbReference>
<dbReference type="SUPFAM" id="SSF46785">
    <property type="entry name" value="Winged helix' DNA-binding domain"/>
    <property type="match status" value="1"/>
</dbReference>
<sequence length="247" mass="27559">MLMGKCGKSGQAGVTMTEKKKDILKKIYLFSGLMDSDLEALARVAISRDFPRDTTIFWEGKEALGFYILLAGQVKLVKSSWEGKEYILRLVAPGETMGEAAVLAESTYPVTAQTLEDCRTLFFPKMDFLNLLTASPRLARNMLATMSHLLYHLTRQLEDLSLKEVSARLAQYLLRRCEESHGRVEAGLSFNLPVTKTHLAAYLGTISETLSRTLARFKALGVIQVDKSRITIAEPELLKKIVKGTKI</sequence>
<dbReference type="GO" id="GO:0003677">
    <property type="term" value="F:DNA binding"/>
    <property type="evidence" value="ECO:0007669"/>
    <property type="project" value="UniProtKB-KW"/>
</dbReference>
<dbReference type="InterPro" id="IPR000595">
    <property type="entry name" value="cNMP-bd_dom"/>
</dbReference>
<feature type="domain" description="HTH crp-type" evidence="5">
    <location>
        <begin position="163"/>
        <end position="236"/>
    </location>
</feature>
<feature type="domain" description="Cyclic nucleotide-binding" evidence="4">
    <location>
        <begin position="29"/>
        <end position="149"/>
    </location>
</feature>
<dbReference type="GO" id="GO:0005829">
    <property type="term" value="C:cytosol"/>
    <property type="evidence" value="ECO:0007669"/>
    <property type="project" value="TreeGrafter"/>
</dbReference>
<comment type="caution">
    <text evidence="6">The sequence shown here is derived from an EMBL/GenBank/DDBJ whole genome shotgun (WGS) entry which is preliminary data.</text>
</comment>
<dbReference type="AlphaFoldDB" id="A0A7V6A1S7"/>
<keyword evidence="2" id="KW-0238">DNA-binding</keyword>
<organism evidence="6">
    <name type="scientific">Desulfobacca acetoxidans</name>
    <dbReference type="NCBI Taxonomy" id="60893"/>
    <lineage>
        <taxon>Bacteria</taxon>
        <taxon>Pseudomonadati</taxon>
        <taxon>Thermodesulfobacteriota</taxon>
        <taxon>Desulfobaccia</taxon>
        <taxon>Desulfobaccales</taxon>
        <taxon>Desulfobaccaceae</taxon>
        <taxon>Desulfobacca</taxon>
    </lineage>
</organism>
<dbReference type="EMBL" id="DTGR01000046">
    <property type="protein sequence ID" value="HHS28657.1"/>
    <property type="molecule type" value="Genomic_DNA"/>
</dbReference>
<dbReference type="Gene3D" id="2.60.120.10">
    <property type="entry name" value="Jelly Rolls"/>
    <property type="match status" value="1"/>
</dbReference>
<dbReference type="Pfam" id="PF00027">
    <property type="entry name" value="cNMP_binding"/>
    <property type="match status" value="1"/>
</dbReference>
<accession>A0A7V6A1S7</accession>
<dbReference type="SMART" id="SM00419">
    <property type="entry name" value="HTH_CRP"/>
    <property type="match status" value="1"/>
</dbReference>
<dbReference type="InterPro" id="IPR036390">
    <property type="entry name" value="WH_DNA-bd_sf"/>
</dbReference>
<evidence type="ECO:0000313" key="6">
    <source>
        <dbReference type="EMBL" id="HHS28657.1"/>
    </source>
</evidence>
<dbReference type="SMART" id="SM00100">
    <property type="entry name" value="cNMP"/>
    <property type="match status" value="1"/>
</dbReference>
<dbReference type="PANTHER" id="PTHR24567:SF68">
    <property type="entry name" value="DNA-BINDING TRANSCRIPTIONAL DUAL REGULATOR CRP"/>
    <property type="match status" value="1"/>
</dbReference>
<proteinExistence type="predicted"/>
<dbReference type="InterPro" id="IPR014710">
    <property type="entry name" value="RmlC-like_jellyroll"/>
</dbReference>
<dbReference type="PRINTS" id="PR00034">
    <property type="entry name" value="HTHCRP"/>
</dbReference>
<dbReference type="SUPFAM" id="SSF51206">
    <property type="entry name" value="cAMP-binding domain-like"/>
    <property type="match status" value="1"/>
</dbReference>
<dbReference type="InterPro" id="IPR018490">
    <property type="entry name" value="cNMP-bd_dom_sf"/>
</dbReference>
<dbReference type="CDD" id="cd00038">
    <property type="entry name" value="CAP_ED"/>
    <property type="match status" value="1"/>
</dbReference>
<keyword evidence="3" id="KW-0804">Transcription</keyword>
<dbReference type="Gene3D" id="1.10.10.10">
    <property type="entry name" value="Winged helix-like DNA-binding domain superfamily/Winged helix DNA-binding domain"/>
    <property type="match status" value="1"/>
</dbReference>
<dbReference type="InterPro" id="IPR036388">
    <property type="entry name" value="WH-like_DNA-bd_sf"/>
</dbReference>
<dbReference type="InterPro" id="IPR012318">
    <property type="entry name" value="HTH_CRP"/>
</dbReference>
<gene>
    <name evidence="6" type="ORF">ENV52_03025</name>
</gene>
<reference evidence="6" key="1">
    <citation type="journal article" date="2020" name="mSystems">
        <title>Genome- and Community-Level Interaction Insights into Carbon Utilization and Element Cycling Functions of Hydrothermarchaeota in Hydrothermal Sediment.</title>
        <authorList>
            <person name="Zhou Z."/>
            <person name="Liu Y."/>
            <person name="Xu W."/>
            <person name="Pan J."/>
            <person name="Luo Z.H."/>
            <person name="Li M."/>
        </authorList>
    </citation>
    <scope>NUCLEOTIDE SEQUENCE [LARGE SCALE GENOMIC DNA]</scope>
    <source>
        <strain evidence="6">SpSt-767</strain>
    </source>
</reference>
<dbReference type="InterPro" id="IPR050397">
    <property type="entry name" value="Env_Response_Regulators"/>
</dbReference>
<dbReference type="PROSITE" id="PS50042">
    <property type="entry name" value="CNMP_BINDING_3"/>
    <property type="match status" value="1"/>
</dbReference>
<evidence type="ECO:0000259" key="4">
    <source>
        <dbReference type="PROSITE" id="PS50042"/>
    </source>
</evidence>
<protein>
    <submittedName>
        <fullName evidence="6">Crp/Fnr family transcriptional regulator</fullName>
    </submittedName>
</protein>